<dbReference type="PANTHER" id="PTHR42748:SF7">
    <property type="entry name" value="NMRA LIKE REDOX SENSOR 1-RELATED"/>
    <property type="match status" value="1"/>
</dbReference>
<feature type="domain" description="NmrA-like" evidence="3">
    <location>
        <begin position="5"/>
        <end position="279"/>
    </location>
</feature>
<protein>
    <submittedName>
        <fullName evidence="4">NAD(P)-binding protein</fullName>
    </submittedName>
</protein>
<sequence length="306" mass="33457">MAAPNILIVGATGKQGRSVISALLDDRAPDSPLKLLALTRDPSSASAQALAAKHPDVIELVKGDLTHPEAIFAQWPKSHISGVFLYTIPGKVSEETQGTRFIDAAVSHGVKHIVFSSVDRGGDEKSWRNPTAVKHFYQKHAVELHLREASLPASAGFTWTILRPVAFMDNMNPGFFCSAFTAMWAGALSPATKLQLVSVRDIGVFASKALREPERWAGRAVSLAGDEMTLDEAREHFRNVTGKELPQAWGVLGKGMLWAIGELGAMFKFFEEEGYGADIPALSGEEPSLQDFETWLRESSKWKDEK</sequence>
<name>A0AA38VB10_9PEZI</name>
<evidence type="ECO:0000256" key="2">
    <source>
        <dbReference type="ARBA" id="ARBA00022857"/>
    </source>
</evidence>
<keyword evidence="2" id="KW-0521">NADP</keyword>
<dbReference type="Gene3D" id="3.40.50.720">
    <property type="entry name" value="NAD(P)-binding Rossmann-like Domain"/>
    <property type="match status" value="1"/>
</dbReference>
<dbReference type="SUPFAM" id="SSF51735">
    <property type="entry name" value="NAD(P)-binding Rossmann-fold domains"/>
    <property type="match status" value="1"/>
</dbReference>
<comment type="similarity">
    <text evidence="1">Belongs to the NmrA-type oxidoreductase family.</text>
</comment>
<accession>A0AA38VB10</accession>
<dbReference type="Proteomes" id="UP001174691">
    <property type="component" value="Unassembled WGS sequence"/>
</dbReference>
<dbReference type="InterPro" id="IPR051164">
    <property type="entry name" value="NmrA-like_oxidored"/>
</dbReference>
<dbReference type="Gene3D" id="3.90.25.10">
    <property type="entry name" value="UDP-galactose 4-epimerase, domain 1"/>
    <property type="match status" value="1"/>
</dbReference>
<dbReference type="GO" id="GO:0005634">
    <property type="term" value="C:nucleus"/>
    <property type="evidence" value="ECO:0007669"/>
    <property type="project" value="TreeGrafter"/>
</dbReference>
<dbReference type="PANTHER" id="PTHR42748">
    <property type="entry name" value="NITROGEN METABOLITE REPRESSION PROTEIN NMRA FAMILY MEMBER"/>
    <property type="match status" value="1"/>
</dbReference>
<dbReference type="Pfam" id="PF05368">
    <property type="entry name" value="NmrA"/>
    <property type="match status" value="1"/>
</dbReference>
<keyword evidence="5" id="KW-1185">Reference proteome</keyword>
<reference evidence="4" key="1">
    <citation type="submission" date="2022-07" db="EMBL/GenBank/DDBJ databases">
        <title>Fungi with potential for degradation of polypropylene.</title>
        <authorList>
            <person name="Gostincar C."/>
        </authorList>
    </citation>
    <scope>NUCLEOTIDE SEQUENCE</scope>
    <source>
        <strain evidence="4">EXF-13287</strain>
    </source>
</reference>
<comment type="caution">
    <text evidence="4">The sequence shown here is derived from an EMBL/GenBank/DDBJ whole genome shotgun (WGS) entry which is preliminary data.</text>
</comment>
<gene>
    <name evidence="4" type="ORF">NKR19_g9851</name>
</gene>
<organism evidence="4 5">
    <name type="scientific">Coniochaeta hoffmannii</name>
    <dbReference type="NCBI Taxonomy" id="91930"/>
    <lineage>
        <taxon>Eukaryota</taxon>
        <taxon>Fungi</taxon>
        <taxon>Dikarya</taxon>
        <taxon>Ascomycota</taxon>
        <taxon>Pezizomycotina</taxon>
        <taxon>Sordariomycetes</taxon>
        <taxon>Sordariomycetidae</taxon>
        <taxon>Coniochaetales</taxon>
        <taxon>Coniochaetaceae</taxon>
        <taxon>Coniochaeta</taxon>
    </lineage>
</organism>
<evidence type="ECO:0000313" key="5">
    <source>
        <dbReference type="Proteomes" id="UP001174691"/>
    </source>
</evidence>
<dbReference type="AlphaFoldDB" id="A0AA38VB10"/>
<dbReference type="InterPro" id="IPR036291">
    <property type="entry name" value="NAD(P)-bd_dom_sf"/>
</dbReference>
<dbReference type="EMBL" id="JANBVN010000265">
    <property type="protein sequence ID" value="KAJ9130535.1"/>
    <property type="molecule type" value="Genomic_DNA"/>
</dbReference>
<dbReference type="InterPro" id="IPR008030">
    <property type="entry name" value="NmrA-like"/>
</dbReference>
<evidence type="ECO:0000256" key="1">
    <source>
        <dbReference type="ARBA" id="ARBA00006328"/>
    </source>
</evidence>
<proteinExistence type="inferred from homology"/>
<evidence type="ECO:0000259" key="3">
    <source>
        <dbReference type="Pfam" id="PF05368"/>
    </source>
</evidence>
<evidence type="ECO:0000313" key="4">
    <source>
        <dbReference type="EMBL" id="KAJ9130535.1"/>
    </source>
</evidence>